<evidence type="ECO:0000313" key="3">
    <source>
        <dbReference type="Proteomes" id="UP000774326"/>
    </source>
</evidence>
<sequence length="161" mass="18724">MLSFKWFSRSTNAHFEANHLSYKELPKSLREERNIDFDRDIKNKEREEKAHYFEDAVNDLIHESEVHNMIVRVSICDKCSAGTGYCTEKVDKESGSWFYNRCSFKKYATESQYYPYNEIASTFPSLLQYAGTFEDSQNSCKNPSRGIEHGSIHSDARSGVY</sequence>
<feature type="region of interest" description="Disordered" evidence="1">
    <location>
        <begin position="140"/>
        <end position="161"/>
    </location>
</feature>
<feature type="compositionally biased region" description="Basic and acidic residues" evidence="1">
    <location>
        <begin position="146"/>
        <end position="161"/>
    </location>
</feature>
<reference evidence="2" key="2">
    <citation type="submission" date="2021-01" db="EMBL/GenBank/DDBJ databases">
        <authorList>
            <person name="Schikora-Tamarit M.A."/>
        </authorList>
    </citation>
    <scope>NUCLEOTIDE SEQUENCE</scope>
    <source>
        <strain evidence="2">CBS2887</strain>
    </source>
</reference>
<proteinExistence type="predicted"/>
<name>A0A9P8QEG8_WICPI</name>
<organism evidence="2 3">
    <name type="scientific">Wickerhamomyces pijperi</name>
    <name type="common">Yeast</name>
    <name type="synonym">Pichia pijperi</name>
    <dbReference type="NCBI Taxonomy" id="599730"/>
    <lineage>
        <taxon>Eukaryota</taxon>
        <taxon>Fungi</taxon>
        <taxon>Dikarya</taxon>
        <taxon>Ascomycota</taxon>
        <taxon>Saccharomycotina</taxon>
        <taxon>Saccharomycetes</taxon>
        <taxon>Phaffomycetales</taxon>
        <taxon>Wickerhamomycetaceae</taxon>
        <taxon>Wickerhamomyces</taxon>
    </lineage>
</organism>
<keyword evidence="3" id="KW-1185">Reference proteome</keyword>
<gene>
    <name evidence="2" type="ORF">WICPIJ_000110</name>
</gene>
<accession>A0A9P8QEG8</accession>
<dbReference type="EMBL" id="JAEUBG010000061">
    <property type="protein sequence ID" value="KAH3688903.1"/>
    <property type="molecule type" value="Genomic_DNA"/>
</dbReference>
<dbReference type="Proteomes" id="UP000774326">
    <property type="component" value="Unassembled WGS sequence"/>
</dbReference>
<dbReference type="AlphaFoldDB" id="A0A9P8QEG8"/>
<reference evidence="2" key="1">
    <citation type="journal article" date="2021" name="Open Biol.">
        <title>Shared evolutionary footprints suggest mitochondrial oxidative damage underlies multiple complex I losses in fungi.</title>
        <authorList>
            <person name="Schikora-Tamarit M.A."/>
            <person name="Marcet-Houben M."/>
            <person name="Nosek J."/>
            <person name="Gabaldon T."/>
        </authorList>
    </citation>
    <scope>NUCLEOTIDE SEQUENCE</scope>
    <source>
        <strain evidence="2">CBS2887</strain>
    </source>
</reference>
<evidence type="ECO:0000313" key="2">
    <source>
        <dbReference type="EMBL" id="KAH3688903.1"/>
    </source>
</evidence>
<comment type="caution">
    <text evidence="2">The sequence shown here is derived from an EMBL/GenBank/DDBJ whole genome shotgun (WGS) entry which is preliminary data.</text>
</comment>
<evidence type="ECO:0000256" key="1">
    <source>
        <dbReference type="SAM" id="MobiDB-lite"/>
    </source>
</evidence>
<protein>
    <submittedName>
        <fullName evidence="2">Uncharacterized protein</fullName>
    </submittedName>
</protein>